<sequence length="746" mass="74788">MAVTSAAMTAAAARQTGTRDASTAATAAMTRQQMVVPVWGPAGAPQATPPGAVVEPPPGVSAAVAAAAAAHPPAYVRRSLADRLAASTGVLRLAAPEWRALVRALVVTLGSTGAFFLRPAVFGKVLDLIAAGGVSSIPRPVFVRQALLLGALYLLCCILTVAEVATIRTAGERVVARLRRTVFARMVGQDVAAFDTTSTGELMSRLSADTAVVQTVMTTDLSRAVRGSLEVVLGLVLSFALSPVLTASMLLTVPLTLLSGVVYGARTKALAAGLSDAQAAASVVASEQLAGIRVVKAYVREQSAVARFTSAVNRIYAAGRASGIADAIQQGATQLIFSWNTFVILFWGSKLVATGALTVGSLITFAIYTSNIAAGLAKVASATGEIIRASGSARRVLALVDAPPPVHASAPPDDPVVAAEVAALRGGISFRNVRFAYAARPTEEALRGVSFDVPPGSTLAIVGKSGSGKSTVASLLQRFYDPTLGEILLDGVPIRQLQVASVRRGVALISQEPFLFSGTLAENIAMATPGEPYDRAAVEAAATAAGVDEFADRLPQGLDTIVGAGGDAPSSAAPSTSSTSGVAAAAATAAPVTAAAAAAGGAAAAAASATTTTAADGAAGGVPARSAGGLSGGQRQRVAIARALATRPAVLVADEATSALDAASERVVGAALARLSSKPAPSAGGGAGGDSSTTVVLIAHRIATVRHADRILVFDAGKVVEDGTHAELMRLPGGVYASLATLQGVQ</sequence>
<comment type="caution">
    <text evidence="1">The sequence shown here is derived from an EMBL/GenBank/DDBJ whole genome shotgun (WGS) entry which is preliminary data.</text>
</comment>
<organism evidence="1 2">
    <name type="scientific">Pyropia yezoensis</name>
    <name type="common">Susabi-nori</name>
    <name type="synonym">Porphyra yezoensis</name>
    <dbReference type="NCBI Taxonomy" id="2788"/>
    <lineage>
        <taxon>Eukaryota</taxon>
        <taxon>Rhodophyta</taxon>
        <taxon>Bangiophyceae</taxon>
        <taxon>Bangiales</taxon>
        <taxon>Bangiaceae</taxon>
        <taxon>Pyropia</taxon>
    </lineage>
</organism>
<proteinExistence type="predicted"/>
<accession>A0ACC3BL72</accession>
<evidence type="ECO:0000313" key="1">
    <source>
        <dbReference type="EMBL" id="KAK1858459.1"/>
    </source>
</evidence>
<protein>
    <submittedName>
        <fullName evidence="1">Uncharacterized protein</fullName>
    </submittedName>
</protein>
<dbReference type="Proteomes" id="UP000798662">
    <property type="component" value="Chromosome 1"/>
</dbReference>
<evidence type="ECO:0000313" key="2">
    <source>
        <dbReference type="Proteomes" id="UP000798662"/>
    </source>
</evidence>
<reference evidence="1" key="1">
    <citation type="submission" date="2019-11" db="EMBL/GenBank/DDBJ databases">
        <title>Nori genome reveals adaptations in red seaweeds to the harsh intertidal environment.</title>
        <authorList>
            <person name="Wang D."/>
            <person name="Mao Y."/>
        </authorList>
    </citation>
    <scope>NUCLEOTIDE SEQUENCE</scope>
    <source>
        <tissue evidence="1">Gametophyte</tissue>
    </source>
</reference>
<keyword evidence="2" id="KW-1185">Reference proteome</keyword>
<dbReference type="EMBL" id="CM020618">
    <property type="protein sequence ID" value="KAK1858459.1"/>
    <property type="molecule type" value="Genomic_DNA"/>
</dbReference>
<name>A0ACC3BL72_PYRYE</name>
<gene>
    <name evidence="1" type="ORF">I4F81_001064</name>
</gene>